<evidence type="ECO:0000313" key="14">
    <source>
        <dbReference type="Proteomes" id="UP000253508"/>
    </source>
</evidence>
<dbReference type="InterPro" id="IPR003317">
    <property type="entry name" value="Cyt-d_oxidase_su2"/>
</dbReference>
<keyword evidence="7" id="KW-0479">Metal-binding</keyword>
<evidence type="ECO:0000256" key="9">
    <source>
        <dbReference type="ARBA" id="ARBA00022989"/>
    </source>
</evidence>
<evidence type="ECO:0000256" key="3">
    <source>
        <dbReference type="ARBA" id="ARBA00022448"/>
    </source>
</evidence>
<keyword evidence="5" id="KW-0349">Heme</keyword>
<feature type="transmembrane region" description="Helical" evidence="12">
    <location>
        <begin position="115"/>
        <end position="137"/>
    </location>
</feature>
<feature type="transmembrane region" description="Helical" evidence="12">
    <location>
        <begin position="296"/>
        <end position="315"/>
    </location>
</feature>
<feature type="transmembrane region" description="Helical" evidence="12">
    <location>
        <begin position="82"/>
        <end position="103"/>
    </location>
</feature>
<evidence type="ECO:0000256" key="7">
    <source>
        <dbReference type="ARBA" id="ARBA00022723"/>
    </source>
</evidence>
<dbReference type="NCBIfam" id="TIGR00203">
    <property type="entry name" value="cydB"/>
    <property type="match status" value="1"/>
</dbReference>
<dbReference type="GO" id="GO:0016682">
    <property type="term" value="F:oxidoreductase activity, acting on diphenols and related substances as donors, oxygen as acceptor"/>
    <property type="evidence" value="ECO:0007669"/>
    <property type="project" value="TreeGrafter"/>
</dbReference>
<dbReference type="GO" id="GO:0009055">
    <property type="term" value="F:electron transfer activity"/>
    <property type="evidence" value="ECO:0007669"/>
    <property type="project" value="TreeGrafter"/>
</dbReference>
<organism evidence="13 14">
    <name type="scientific">Microbacterium sorbitolivorans</name>
    <dbReference type="NCBI Taxonomy" id="1867410"/>
    <lineage>
        <taxon>Bacteria</taxon>
        <taxon>Bacillati</taxon>
        <taxon>Actinomycetota</taxon>
        <taxon>Actinomycetes</taxon>
        <taxon>Micrococcales</taxon>
        <taxon>Microbacteriaceae</taxon>
        <taxon>Microbacterium</taxon>
    </lineage>
</organism>
<protein>
    <submittedName>
        <fullName evidence="13">Cytochrome d ubiquinol oxidase subunit II</fullName>
    </submittedName>
</protein>
<dbReference type="EMBL" id="QORO01000002">
    <property type="protein sequence ID" value="RCK60102.1"/>
    <property type="molecule type" value="Genomic_DNA"/>
</dbReference>
<evidence type="ECO:0000256" key="10">
    <source>
        <dbReference type="ARBA" id="ARBA00023004"/>
    </source>
</evidence>
<dbReference type="AlphaFoldDB" id="A0A367Y4X0"/>
<accession>A0A367Y4X0</accession>
<evidence type="ECO:0000256" key="5">
    <source>
        <dbReference type="ARBA" id="ARBA00022617"/>
    </source>
</evidence>
<evidence type="ECO:0000256" key="8">
    <source>
        <dbReference type="ARBA" id="ARBA00022982"/>
    </source>
</evidence>
<reference evidence="13 14" key="1">
    <citation type="submission" date="2018-07" db="EMBL/GenBank/DDBJ databases">
        <title>Microbacterium endoborsara sp. nov., a novel actinobacterium isolated from Borszczowia aralocaspica.</title>
        <authorList>
            <person name="An D."/>
        </authorList>
    </citation>
    <scope>NUCLEOTIDE SEQUENCE [LARGE SCALE GENOMIC DNA]</scope>
    <source>
        <strain evidence="13 14">C1.15228</strain>
    </source>
</reference>
<dbReference type="GO" id="GO:0070069">
    <property type="term" value="C:cytochrome complex"/>
    <property type="evidence" value="ECO:0007669"/>
    <property type="project" value="TreeGrafter"/>
</dbReference>
<dbReference type="GO" id="GO:0019646">
    <property type="term" value="P:aerobic electron transport chain"/>
    <property type="evidence" value="ECO:0007669"/>
    <property type="project" value="TreeGrafter"/>
</dbReference>
<sequence>MDILPIIWFVAIGVLWIGFLALEGFDFGVGMRVLFATKSEKERRTMLNTIGPVWDGNEVWLITAGAAIFAAFPAWYASLFSALYVPLTITLLALIARAVAIEFRGKVHDPRWARFWTWCLGLGSAVSAFCIGAALALTSTGLPIDANGDRVGGPFVWLSFPAILGGVAVVCFAFAHGSAFLALKTDGEIRERTARFSATWGPVLLIPAAGWALWVQFAHGGGWWLSWALVVLAVASAVHAWFYARKRREGMSFAGYVGFIVFGAGSIFAGMFPQVLPSTIDDAFSLTLTNASNSPYTLTVMSVVAAIGLPLVIAYQSWSYWVFRKRLTPGMIPEPHIVVPAILRAK</sequence>
<evidence type="ECO:0000256" key="6">
    <source>
        <dbReference type="ARBA" id="ARBA00022692"/>
    </source>
</evidence>
<comment type="similarity">
    <text evidence="2">Belongs to the cytochrome ubiquinol oxidase subunit 2 family.</text>
</comment>
<dbReference type="PANTHER" id="PTHR43141">
    <property type="entry name" value="CYTOCHROME BD2 SUBUNIT II"/>
    <property type="match status" value="1"/>
</dbReference>
<comment type="subcellular location">
    <subcellularLocation>
        <location evidence="1">Cell membrane</location>
        <topology evidence="1">Multi-pass membrane protein</topology>
    </subcellularLocation>
</comment>
<keyword evidence="11 12" id="KW-0472">Membrane</keyword>
<keyword evidence="14" id="KW-1185">Reference proteome</keyword>
<comment type="caution">
    <text evidence="13">The sequence shown here is derived from an EMBL/GenBank/DDBJ whole genome shotgun (WGS) entry which is preliminary data.</text>
</comment>
<evidence type="ECO:0000256" key="1">
    <source>
        <dbReference type="ARBA" id="ARBA00004651"/>
    </source>
</evidence>
<keyword evidence="8" id="KW-0249">Electron transport</keyword>
<evidence type="ECO:0000256" key="11">
    <source>
        <dbReference type="ARBA" id="ARBA00023136"/>
    </source>
</evidence>
<feature type="transmembrane region" description="Helical" evidence="12">
    <location>
        <begin position="223"/>
        <end position="244"/>
    </location>
</feature>
<proteinExistence type="inferred from homology"/>
<feature type="transmembrane region" description="Helical" evidence="12">
    <location>
        <begin position="256"/>
        <end position="276"/>
    </location>
</feature>
<dbReference type="GO" id="GO:0046872">
    <property type="term" value="F:metal ion binding"/>
    <property type="evidence" value="ECO:0007669"/>
    <property type="project" value="UniProtKB-KW"/>
</dbReference>
<feature type="transmembrane region" description="Helical" evidence="12">
    <location>
        <begin position="6"/>
        <end position="35"/>
    </location>
</feature>
<keyword evidence="10" id="KW-0408">Iron</keyword>
<evidence type="ECO:0000256" key="2">
    <source>
        <dbReference type="ARBA" id="ARBA00007543"/>
    </source>
</evidence>
<keyword evidence="4" id="KW-1003">Cell membrane</keyword>
<keyword evidence="9 12" id="KW-1133">Transmembrane helix</keyword>
<feature type="transmembrane region" description="Helical" evidence="12">
    <location>
        <begin position="157"/>
        <end position="183"/>
    </location>
</feature>
<evidence type="ECO:0000256" key="12">
    <source>
        <dbReference type="SAM" id="Phobius"/>
    </source>
</evidence>
<evidence type="ECO:0000313" key="13">
    <source>
        <dbReference type="EMBL" id="RCK60102.1"/>
    </source>
</evidence>
<evidence type="ECO:0000256" key="4">
    <source>
        <dbReference type="ARBA" id="ARBA00022475"/>
    </source>
</evidence>
<dbReference type="GO" id="GO:0005886">
    <property type="term" value="C:plasma membrane"/>
    <property type="evidence" value="ECO:0007669"/>
    <property type="project" value="UniProtKB-SubCell"/>
</dbReference>
<dbReference type="Proteomes" id="UP000253508">
    <property type="component" value="Unassembled WGS sequence"/>
</dbReference>
<dbReference type="PIRSF" id="PIRSF000267">
    <property type="entry name" value="Cyt_oxidse_sub2"/>
    <property type="match status" value="1"/>
</dbReference>
<dbReference type="Pfam" id="PF02322">
    <property type="entry name" value="Cyt_bd_oxida_II"/>
    <property type="match status" value="1"/>
</dbReference>
<dbReference type="RefSeq" id="WP_114117716.1">
    <property type="nucleotide sequence ID" value="NZ_BMHU01000003.1"/>
</dbReference>
<name>A0A367Y4X0_9MICO</name>
<keyword evidence="6 12" id="KW-0812">Transmembrane</keyword>
<feature type="transmembrane region" description="Helical" evidence="12">
    <location>
        <begin position="195"/>
        <end position="217"/>
    </location>
</feature>
<gene>
    <name evidence="13" type="primary">cydB</name>
    <name evidence="13" type="ORF">DTO57_08190</name>
</gene>
<keyword evidence="3" id="KW-0813">Transport</keyword>
<dbReference type="PANTHER" id="PTHR43141:SF5">
    <property type="entry name" value="CYTOCHROME BD-I UBIQUINOL OXIDASE SUBUNIT 2"/>
    <property type="match status" value="1"/>
</dbReference>
<dbReference type="OrthoDB" id="9776710at2"/>